<evidence type="ECO:0000313" key="8">
    <source>
        <dbReference type="Proteomes" id="UP000053558"/>
    </source>
</evidence>
<comment type="caution">
    <text evidence="7">The sequence shown here is derived from an EMBL/GenBank/DDBJ whole genome shotgun (WGS) entry which is preliminary data.</text>
</comment>
<reference evidence="8" key="1">
    <citation type="journal article" date="2012" name="Science">
        <title>The Paleozoic origin of enzymatic lignin decomposition reconstructed from 31 fungal genomes.</title>
        <authorList>
            <person name="Floudas D."/>
            <person name="Binder M."/>
            <person name="Riley R."/>
            <person name="Barry K."/>
            <person name="Blanchette R.A."/>
            <person name="Henrissat B."/>
            <person name="Martinez A.T."/>
            <person name="Otillar R."/>
            <person name="Spatafora J.W."/>
            <person name="Yadav J.S."/>
            <person name="Aerts A."/>
            <person name="Benoit I."/>
            <person name="Boyd A."/>
            <person name="Carlson A."/>
            <person name="Copeland A."/>
            <person name="Coutinho P.M."/>
            <person name="de Vries R.P."/>
            <person name="Ferreira P."/>
            <person name="Findley K."/>
            <person name="Foster B."/>
            <person name="Gaskell J."/>
            <person name="Glotzer D."/>
            <person name="Gorecki P."/>
            <person name="Heitman J."/>
            <person name="Hesse C."/>
            <person name="Hori C."/>
            <person name="Igarashi K."/>
            <person name="Jurgens J.A."/>
            <person name="Kallen N."/>
            <person name="Kersten P."/>
            <person name="Kohler A."/>
            <person name="Kuees U."/>
            <person name="Kumar T.K.A."/>
            <person name="Kuo A."/>
            <person name="LaButti K."/>
            <person name="Larrondo L.F."/>
            <person name="Lindquist E."/>
            <person name="Ling A."/>
            <person name="Lombard V."/>
            <person name="Lucas S."/>
            <person name="Lundell T."/>
            <person name="Martin R."/>
            <person name="McLaughlin D.J."/>
            <person name="Morgenstern I."/>
            <person name="Morin E."/>
            <person name="Murat C."/>
            <person name="Nagy L.G."/>
            <person name="Nolan M."/>
            <person name="Ohm R.A."/>
            <person name="Patyshakuliyeva A."/>
            <person name="Rokas A."/>
            <person name="Ruiz-Duenas F.J."/>
            <person name="Sabat G."/>
            <person name="Salamov A."/>
            <person name="Samejima M."/>
            <person name="Schmutz J."/>
            <person name="Slot J.C."/>
            <person name="St John F."/>
            <person name="Stenlid J."/>
            <person name="Sun H."/>
            <person name="Sun S."/>
            <person name="Syed K."/>
            <person name="Tsang A."/>
            <person name="Wiebenga A."/>
            <person name="Young D."/>
            <person name="Pisabarro A."/>
            <person name="Eastwood D.C."/>
            <person name="Martin F."/>
            <person name="Cullen D."/>
            <person name="Grigoriev I.V."/>
            <person name="Hibbett D.S."/>
        </authorList>
    </citation>
    <scope>NUCLEOTIDE SEQUENCE [LARGE SCALE GENOMIC DNA]</scope>
    <source>
        <strain evidence="8">RWD-64-598 SS2</strain>
    </source>
</reference>
<dbReference type="RefSeq" id="XP_007771979.1">
    <property type="nucleotide sequence ID" value="XM_007773789.1"/>
</dbReference>
<sequence>MVESYVEALVLSSSTPRRALPVPLVSVFPTTSPTSHTLTLVAQEGERTNITDYLLKSNSRLILFTPPVVVNIPKSASFSQTPQQSALPQDVPQDRTLSLFWVYSIPGIGQSAYSRSSTCSVRPIFSIRLPQNAKLRSHAVACLSYFVPIVCTFLFTHTDTSLPIFSSGIPTTPVAGGTRAMISSGSSSHGPEMLMPGMASIAEYPVHSTKDKKASVTLKACEFWLTFANGPDLARYLLPLLPCFALALLDHMACGKGELLWLGGDAEDNTSHGFGRNPAESQANEEDTKRGANGEETIDNDDEDHVMDKDQFADEMPTEGNVNKCAVAALDVLMVIFRANLINVLLDPLKVKVESAEWMERESANLAFCVMAEGV</sequence>
<gene>
    <name evidence="7" type="ORF">CONPUDRAFT_156785</name>
</gene>
<keyword evidence="3" id="KW-0963">Cytoplasm</keyword>
<dbReference type="SUPFAM" id="SSF48371">
    <property type="entry name" value="ARM repeat"/>
    <property type="match status" value="1"/>
</dbReference>
<evidence type="ECO:0000256" key="6">
    <source>
        <dbReference type="SAM" id="MobiDB-lite"/>
    </source>
</evidence>
<dbReference type="EMBL" id="JH711583">
    <property type="protein sequence ID" value="EIW77576.1"/>
    <property type="molecule type" value="Genomic_DNA"/>
</dbReference>
<evidence type="ECO:0000256" key="2">
    <source>
        <dbReference type="ARBA" id="ARBA00022448"/>
    </source>
</evidence>
<evidence type="ECO:0000313" key="7">
    <source>
        <dbReference type="EMBL" id="EIW77576.1"/>
    </source>
</evidence>
<keyword evidence="8" id="KW-1185">Reference proteome</keyword>
<dbReference type="OrthoDB" id="951172at2759"/>
<dbReference type="InterPro" id="IPR011989">
    <property type="entry name" value="ARM-like"/>
</dbReference>
<dbReference type="InterPro" id="IPR016024">
    <property type="entry name" value="ARM-type_fold"/>
</dbReference>
<dbReference type="GO" id="GO:0006606">
    <property type="term" value="P:protein import into nucleus"/>
    <property type="evidence" value="ECO:0007669"/>
    <property type="project" value="InterPro"/>
</dbReference>
<organism evidence="7 8">
    <name type="scientific">Coniophora puteana (strain RWD-64-598)</name>
    <name type="common">Brown rot fungus</name>
    <dbReference type="NCBI Taxonomy" id="741705"/>
    <lineage>
        <taxon>Eukaryota</taxon>
        <taxon>Fungi</taxon>
        <taxon>Dikarya</taxon>
        <taxon>Basidiomycota</taxon>
        <taxon>Agaricomycotina</taxon>
        <taxon>Agaricomycetes</taxon>
        <taxon>Agaricomycetidae</taxon>
        <taxon>Boletales</taxon>
        <taxon>Coniophorineae</taxon>
        <taxon>Coniophoraceae</taxon>
        <taxon>Coniophora</taxon>
    </lineage>
</organism>
<accession>A0A5M3MEZ0</accession>
<proteinExistence type="predicted"/>
<keyword evidence="2" id="KW-0813">Transport</keyword>
<protein>
    <submittedName>
        <fullName evidence="7">Uncharacterized protein</fullName>
    </submittedName>
</protein>
<comment type="subcellular location">
    <subcellularLocation>
        <location evidence="1">Cytoplasm</location>
    </subcellularLocation>
</comment>
<evidence type="ECO:0000256" key="1">
    <source>
        <dbReference type="ARBA" id="ARBA00004496"/>
    </source>
</evidence>
<keyword evidence="5" id="KW-0653">Protein transport</keyword>
<feature type="compositionally biased region" description="Acidic residues" evidence="6">
    <location>
        <begin position="296"/>
        <end position="305"/>
    </location>
</feature>
<evidence type="ECO:0000256" key="5">
    <source>
        <dbReference type="ARBA" id="ARBA00022927"/>
    </source>
</evidence>
<dbReference type="Gene3D" id="1.25.10.10">
    <property type="entry name" value="Leucine-rich Repeat Variant"/>
    <property type="match status" value="1"/>
</dbReference>
<dbReference type="KEGG" id="cput:CONPUDRAFT_156785"/>
<dbReference type="GO" id="GO:0005737">
    <property type="term" value="C:cytoplasm"/>
    <property type="evidence" value="ECO:0007669"/>
    <property type="project" value="UniProtKB-SubCell"/>
</dbReference>
<dbReference type="GeneID" id="19203633"/>
<feature type="region of interest" description="Disordered" evidence="6">
    <location>
        <begin position="271"/>
        <end position="305"/>
    </location>
</feature>
<dbReference type="Proteomes" id="UP000053558">
    <property type="component" value="Unassembled WGS sequence"/>
</dbReference>
<dbReference type="PANTHER" id="PTHR10527">
    <property type="entry name" value="IMPORTIN BETA"/>
    <property type="match status" value="1"/>
</dbReference>
<keyword evidence="4" id="KW-0677">Repeat</keyword>
<dbReference type="InterPro" id="IPR040122">
    <property type="entry name" value="Importin_beta"/>
</dbReference>
<evidence type="ECO:0000256" key="4">
    <source>
        <dbReference type="ARBA" id="ARBA00022737"/>
    </source>
</evidence>
<evidence type="ECO:0000256" key="3">
    <source>
        <dbReference type="ARBA" id="ARBA00022490"/>
    </source>
</evidence>
<name>A0A5M3MEZ0_CONPW</name>
<dbReference type="AlphaFoldDB" id="A0A5M3MEZ0"/>